<organism evidence="1 2">
    <name type="scientific">Parnassius apollo</name>
    <name type="common">Apollo butterfly</name>
    <name type="synonym">Papilio apollo</name>
    <dbReference type="NCBI Taxonomy" id="110799"/>
    <lineage>
        <taxon>Eukaryota</taxon>
        <taxon>Metazoa</taxon>
        <taxon>Ecdysozoa</taxon>
        <taxon>Arthropoda</taxon>
        <taxon>Hexapoda</taxon>
        <taxon>Insecta</taxon>
        <taxon>Pterygota</taxon>
        <taxon>Neoptera</taxon>
        <taxon>Endopterygota</taxon>
        <taxon>Lepidoptera</taxon>
        <taxon>Glossata</taxon>
        <taxon>Ditrysia</taxon>
        <taxon>Papilionoidea</taxon>
        <taxon>Papilionidae</taxon>
        <taxon>Parnassiinae</taxon>
        <taxon>Parnassini</taxon>
        <taxon>Parnassius</taxon>
        <taxon>Parnassius</taxon>
    </lineage>
</organism>
<dbReference type="AlphaFoldDB" id="A0A8S3WN31"/>
<name>A0A8S3WN31_PARAO</name>
<gene>
    <name evidence="1" type="ORF">PAPOLLO_LOCUS7566</name>
</gene>
<evidence type="ECO:0000313" key="1">
    <source>
        <dbReference type="EMBL" id="CAG4966205.1"/>
    </source>
</evidence>
<keyword evidence="2" id="KW-1185">Reference proteome</keyword>
<dbReference type="Proteomes" id="UP000691718">
    <property type="component" value="Unassembled WGS sequence"/>
</dbReference>
<evidence type="ECO:0000313" key="2">
    <source>
        <dbReference type="Proteomes" id="UP000691718"/>
    </source>
</evidence>
<sequence length="90" mass="9667">MPHNVGEAPVHAAPPCTRTRKCNYSVLATKRGRGARAPRVNWRAHAHVSVTTQYLPHNVGEAPAHAVHAHVSVTTQYLPQNAGEAPALHA</sequence>
<proteinExistence type="predicted"/>
<protein>
    <submittedName>
        <fullName evidence="1">(apollo) hypothetical protein</fullName>
    </submittedName>
</protein>
<dbReference type="EMBL" id="CAJQZP010000527">
    <property type="protein sequence ID" value="CAG4966205.1"/>
    <property type="molecule type" value="Genomic_DNA"/>
</dbReference>
<comment type="caution">
    <text evidence="1">The sequence shown here is derived from an EMBL/GenBank/DDBJ whole genome shotgun (WGS) entry which is preliminary data.</text>
</comment>
<reference evidence="1" key="1">
    <citation type="submission" date="2021-04" db="EMBL/GenBank/DDBJ databases">
        <authorList>
            <person name="Tunstrom K."/>
        </authorList>
    </citation>
    <scope>NUCLEOTIDE SEQUENCE</scope>
</reference>
<accession>A0A8S3WN31</accession>